<dbReference type="AlphaFoldDB" id="K9WD23"/>
<feature type="transmembrane region" description="Helical" evidence="1">
    <location>
        <begin position="48"/>
        <end position="72"/>
    </location>
</feature>
<protein>
    <submittedName>
        <fullName evidence="2">Uncharacterized protein</fullName>
    </submittedName>
</protein>
<feature type="transmembrane region" description="Helical" evidence="1">
    <location>
        <begin position="20"/>
        <end position="42"/>
    </location>
</feature>
<proteinExistence type="predicted"/>
<evidence type="ECO:0000256" key="1">
    <source>
        <dbReference type="SAM" id="Phobius"/>
    </source>
</evidence>
<dbReference type="OrthoDB" id="530911at2"/>
<dbReference type="PATRIC" id="fig|1173027.3.peg.2045"/>
<dbReference type="HOGENOM" id="CLU_882238_0_0_3"/>
<evidence type="ECO:0000313" key="2">
    <source>
        <dbReference type="EMBL" id="AFZ17706.1"/>
    </source>
</evidence>
<feature type="transmembrane region" description="Helical" evidence="1">
    <location>
        <begin position="84"/>
        <end position="109"/>
    </location>
</feature>
<dbReference type="Proteomes" id="UP000010471">
    <property type="component" value="Chromosome"/>
</dbReference>
<organism evidence="2 3">
    <name type="scientific">Allocoleopsis franciscana PCC 7113</name>
    <dbReference type="NCBI Taxonomy" id="1173027"/>
    <lineage>
        <taxon>Bacteria</taxon>
        <taxon>Bacillati</taxon>
        <taxon>Cyanobacteriota</taxon>
        <taxon>Cyanophyceae</taxon>
        <taxon>Coleofasciculales</taxon>
        <taxon>Coleofasciculaceae</taxon>
        <taxon>Allocoleopsis</taxon>
        <taxon>Allocoleopsis franciscana</taxon>
    </lineage>
</organism>
<keyword evidence="1" id="KW-0812">Transmembrane</keyword>
<accession>K9WD23</accession>
<dbReference type="STRING" id="1173027.Mic7113_1849"/>
<gene>
    <name evidence="2" type="ORF">Mic7113_1849</name>
</gene>
<feature type="transmembrane region" description="Helical" evidence="1">
    <location>
        <begin position="252"/>
        <end position="273"/>
    </location>
</feature>
<reference evidence="2 3" key="1">
    <citation type="submission" date="2012-06" db="EMBL/GenBank/DDBJ databases">
        <title>Finished chromosome of genome of Microcoleus sp. PCC 7113.</title>
        <authorList>
            <consortium name="US DOE Joint Genome Institute"/>
            <person name="Gugger M."/>
            <person name="Coursin T."/>
            <person name="Rippka R."/>
            <person name="Tandeau De Marsac N."/>
            <person name="Huntemann M."/>
            <person name="Wei C.-L."/>
            <person name="Han J."/>
            <person name="Detter J.C."/>
            <person name="Han C."/>
            <person name="Tapia R."/>
            <person name="Chen A."/>
            <person name="Kyrpides N."/>
            <person name="Mavromatis K."/>
            <person name="Markowitz V."/>
            <person name="Szeto E."/>
            <person name="Ivanova N."/>
            <person name="Pagani I."/>
            <person name="Pati A."/>
            <person name="Goodwin L."/>
            <person name="Nordberg H.P."/>
            <person name="Cantor M.N."/>
            <person name="Hua S.X."/>
            <person name="Woyke T."/>
            <person name="Kerfeld C.A."/>
        </authorList>
    </citation>
    <scope>NUCLEOTIDE SEQUENCE [LARGE SCALE GENOMIC DNA]</scope>
    <source>
        <strain evidence="2 3">PCC 7113</strain>
    </source>
</reference>
<keyword evidence="3" id="KW-1185">Reference proteome</keyword>
<feature type="transmembrane region" description="Helical" evidence="1">
    <location>
        <begin position="147"/>
        <end position="169"/>
    </location>
</feature>
<name>K9WD23_9CYAN</name>
<keyword evidence="1" id="KW-1133">Transmembrane helix</keyword>
<keyword evidence="1" id="KW-0472">Membrane</keyword>
<feature type="transmembrane region" description="Helical" evidence="1">
    <location>
        <begin position="280"/>
        <end position="300"/>
    </location>
</feature>
<evidence type="ECO:0000313" key="3">
    <source>
        <dbReference type="Proteomes" id="UP000010471"/>
    </source>
</evidence>
<dbReference type="RefSeq" id="WP_015181858.1">
    <property type="nucleotide sequence ID" value="NC_019738.1"/>
</dbReference>
<dbReference type="eggNOG" id="COG0815">
    <property type="taxonomic scope" value="Bacteria"/>
</dbReference>
<feature type="transmembrane region" description="Helical" evidence="1">
    <location>
        <begin position="121"/>
        <end position="140"/>
    </location>
</feature>
<dbReference type="KEGG" id="mic:Mic7113_1849"/>
<dbReference type="EMBL" id="CP003630">
    <property type="protein sequence ID" value="AFZ17706.1"/>
    <property type="molecule type" value="Genomic_DNA"/>
</dbReference>
<sequence length="347" mass="37894">MSSSVEKSSGTSSSLSGQQIVYGGIAWSVISLLFFLLFSITAPGEDSPLWYLIGTYVLETLPFLGAAILCYRNWRSPQIASGRNVWLGIGLGMISWFIGNLIFGVWELYFGLSPEVSPADLFYITFYLFLSWGMVLAVLPRRLNLEVWQWVTVGVIAVLGIALAVLVLLSTPNANSKAEGVVSPLNAIEQTSTGATLPLAAGSPQALLVQASEPFSATPPVEEESQTGENRAPGWAISIQETLKPFSKSVNFFYIVGDVFLLIIASTLFLAFWGGRFAQSWRVIAAATVCLYIADMYFKYEDATQTKYQSGSLLEVFFVFSGVLFAIGAALEYDVSSRSRRSARKRA</sequence>
<feature type="transmembrane region" description="Helical" evidence="1">
    <location>
        <begin position="312"/>
        <end position="331"/>
    </location>
</feature>